<evidence type="ECO:0000259" key="9">
    <source>
        <dbReference type="Pfam" id="PF17285"/>
    </source>
</evidence>
<evidence type="ECO:0000256" key="2">
    <source>
        <dbReference type="ARBA" id="ARBA00022679"/>
    </source>
</evidence>
<dbReference type="InterPro" id="IPR035247">
    <property type="entry name" value="PRMT5_TIM"/>
</dbReference>
<evidence type="ECO:0000313" key="11">
    <source>
        <dbReference type="EMBL" id="GMI09808.1"/>
    </source>
</evidence>
<dbReference type="SUPFAM" id="SSF53335">
    <property type="entry name" value="S-adenosyl-L-methionine-dependent methyltransferases"/>
    <property type="match status" value="1"/>
</dbReference>
<dbReference type="Gene3D" id="3.40.50.150">
    <property type="entry name" value="Vaccinia Virus protein VP39"/>
    <property type="match status" value="1"/>
</dbReference>
<protein>
    <recommendedName>
        <fullName evidence="4">Protein arginine N-methyltransferase</fullName>
    </recommendedName>
</protein>
<feature type="binding site" evidence="6">
    <location>
        <begin position="435"/>
        <end position="436"/>
    </location>
    <ligand>
        <name>S-adenosyl-L-methionine</name>
        <dbReference type="ChEBI" id="CHEBI:59789"/>
    </ligand>
</feature>
<feature type="domain" description="PRMT5 oligomerisation" evidence="10">
    <location>
        <begin position="611"/>
        <end position="712"/>
    </location>
</feature>
<dbReference type="Proteomes" id="UP001165082">
    <property type="component" value="Unassembled WGS sequence"/>
</dbReference>
<accession>A0A9W7FCX2</accession>
<dbReference type="Pfam" id="PF17286">
    <property type="entry name" value="PRMT5_C"/>
    <property type="match status" value="2"/>
</dbReference>
<name>A0A9W7FCX2_9STRA</name>
<evidence type="ECO:0000256" key="4">
    <source>
        <dbReference type="PIRNR" id="PIRNR015894"/>
    </source>
</evidence>
<dbReference type="GO" id="GO:0032259">
    <property type="term" value="P:methylation"/>
    <property type="evidence" value="ECO:0007669"/>
    <property type="project" value="UniProtKB-KW"/>
</dbReference>
<dbReference type="Gene3D" id="2.70.160.11">
    <property type="entry name" value="Hnrnp arginine n-methyltransferase1"/>
    <property type="match status" value="1"/>
</dbReference>
<dbReference type="PIRSF" id="PIRSF015894">
    <property type="entry name" value="Skb1_MeTrfase"/>
    <property type="match status" value="1"/>
</dbReference>
<evidence type="ECO:0000313" key="12">
    <source>
        <dbReference type="Proteomes" id="UP001165082"/>
    </source>
</evidence>
<evidence type="ECO:0000256" key="1">
    <source>
        <dbReference type="ARBA" id="ARBA00022603"/>
    </source>
</evidence>
<keyword evidence="3 4" id="KW-0949">S-adenosyl-L-methionine</keyword>
<keyword evidence="2 4" id="KW-0808">Transferase</keyword>
<feature type="domain" description="PRMT5 TIM barrel" evidence="9">
    <location>
        <begin position="204"/>
        <end position="286"/>
    </location>
</feature>
<dbReference type="Pfam" id="PF17285">
    <property type="entry name" value="PRMT5_TIM"/>
    <property type="match status" value="1"/>
</dbReference>
<dbReference type="Pfam" id="PF05185">
    <property type="entry name" value="PRMT5"/>
    <property type="match status" value="1"/>
</dbReference>
<comment type="caution">
    <text evidence="11">The sequence shown here is derived from an EMBL/GenBank/DDBJ whole genome shotgun (WGS) entry which is preliminary data.</text>
</comment>
<feature type="domain" description="PRMT5 arginine-N-methyltransferase" evidence="8">
    <location>
        <begin position="302"/>
        <end position="474"/>
    </location>
</feature>
<feature type="binding site" evidence="6">
    <location>
        <position position="406"/>
    </location>
    <ligand>
        <name>S-adenosyl-L-methionine</name>
        <dbReference type="ChEBI" id="CHEBI:59789"/>
    </ligand>
</feature>
<dbReference type="InterPro" id="IPR007857">
    <property type="entry name" value="Arg_MeTrfase_PRMT5"/>
</dbReference>
<dbReference type="InterPro" id="IPR035075">
    <property type="entry name" value="PRMT5"/>
</dbReference>
<dbReference type="OrthoDB" id="1368803at2759"/>
<feature type="binding site" evidence="6">
    <location>
        <begin position="338"/>
        <end position="339"/>
    </location>
    <ligand>
        <name>S-adenosyl-L-methionine</name>
        <dbReference type="ChEBI" id="CHEBI:59789"/>
    </ligand>
</feature>
<evidence type="ECO:0000256" key="5">
    <source>
        <dbReference type="PIRSR" id="PIRSR015894-1"/>
    </source>
</evidence>
<dbReference type="GO" id="GO:0005829">
    <property type="term" value="C:cytosol"/>
    <property type="evidence" value="ECO:0007669"/>
    <property type="project" value="TreeGrafter"/>
</dbReference>
<dbReference type="PANTHER" id="PTHR10738:SF0">
    <property type="entry name" value="PROTEIN ARGININE N-METHYLTRANSFERASE 5"/>
    <property type="match status" value="1"/>
</dbReference>
<keyword evidence="12" id="KW-1185">Reference proteome</keyword>
<dbReference type="Gene3D" id="3.20.20.150">
    <property type="entry name" value="Divalent-metal-dependent TIM barrel enzymes"/>
    <property type="match status" value="2"/>
</dbReference>
<keyword evidence="1 4" id="KW-0489">Methyltransferase</keyword>
<dbReference type="AlphaFoldDB" id="A0A9W7FCX2"/>
<evidence type="ECO:0000256" key="7">
    <source>
        <dbReference type="PIRSR" id="PIRSR015894-3"/>
    </source>
</evidence>
<evidence type="ECO:0000259" key="8">
    <source>
        <dbReference type="Pfam" id="PF05185"/>
    </source>
</evidence>
<dbReference type="InterPro" id="IPR025799">
    <property type="entry name" value="Arg_MeTrfase"/>
</dbReference>
<evidence type="ECO:0000259" key="10">
    <source>
        <dbReference type="Pfam" id="PF17286"/>
    </source>
</evidence>
<dbReference type="PROSITE" id="PS51678">
    <property type="entry name" value="SAM_MT_PRMT"/>
    <property type="match status" value="1"/>
</dbReference>
<dbReference type="PANTHER" id="PTHR10738">
    <property type="entry name" value="PROTEIN ARGININE N-METHYLTRANSFERASE 5"/>
    <property type="match status" value="1"/>
</dbReference>
<evidence type="ECO:0000256" key="3">
    <source>
        <dbReference type="ARBA" id="ARBA00022691"/>
    </source>
</evidence>
<reference evidence="11" key="1">
    <citation type="submission" date="2022-07" db="EMBL/GenBank/DDBJ databases">
        <title>Genome analysis of Parmales, a sister group of diatoms, reveals the evolutionary specialization of diatoms from phago-mixotrophs to photoautotrophs.</title>
        <authorList>
            <person name="Ban H."/>
            <person name="Sato S."/>
            <person name="Yoshikawa S."/>
            <person name="Kazumasa Y."/>
            <person name="Nakamura Y."/>
            <person name="Ichinomiya M."/>
            <person name="Saitoh K."/>
            <person name="Sato N."/>
            <person name="Blanc-Mathieu R."/>
            <person name="Endo H."/>
            <person name="Kuwata A."/>
            <person name="Ogata H."/>
        </authorList>
    </citation>
    <scope>NUCLEOTIDE SEQUENCE</scope>
</reference>
<dbReference type="InterPro" id="IPR029063">
    <property type="entry name" value="SAM-dependent_MTases_sf"/>
</dbReference>
<dbReference type="GO" id="GO:0005634">
    <property type="term" value="C:nucleus"/>
    <property type="evidence" value="ECO:0007669"/>
    <property type="project" value="TreeGrafter"/>
</dbReference>
<organism evidence="11 12">
    <name type="scientific">Triparma retinervis</name>
    <dbReference type="NCBI Taxonomy" id="2557542"/>
    <lineage>
        <taxon>Eukaryota</taxon>
        <taxon>Sar</taxon>
        <taxon>Stramenopiles</taxon>
        <taxon>Ochrophyta</taxon>
        <taxon>Bolidophyceae</taxon>
        <taxon>Parmales</taxon>
        <taxon>Triparmaceae</taxon>
        <taxon>Triparma</taxon>
    </lineage>
</organism>
<sequence length="715" mass="78070">MPGLVIGLFPDVVQHGRYDHHLSVAKADGLSFVIGPLAQQPSPSNPGLLSPRPDLKGLSGSEWSNGIVGLISNTAVQACCESTHGTSQAISDEVEWAMHMGVPAVMFPPVPPPSSSSPPSTLLENYARMMNSTALRVAGSQTGVWMSVNFTPTEGCYREVSRVLMSCEFPSTVSLNLVFRGGEEGEYGLDEYLVHLNRMIGLGVVGITLPTEGFLTNKKGYPTLSKKMQSVVEFVMKRGGEKIRWVLSGQKAHHPGGEDANMVDVGSQSSSEGNHSGYLHYLQYLFHVRNRPSVVAVLDNEEASAERGYLDYLQAPLQPLADNLEFMTYETFEKDPVKYRNYENAVLLAMEDGSHEGKWVAQGGKVNIMVVGAGRGPLVQASLNAVKRFNDANPINRVTPNMLAVEKNKNAVVFLHSRCQLEEDWVGVVRVITSDMRDAMVSESDRADIVVSELLGSFGDNELSPECLDGAQRSGLIRSNAVSIPTDYVSFIAPLSSAKLHQEAKAQAYVSTDPGAGPMGQPFGFLRAMETPYVVRTHSGTQTHSEKECFKFSHPRDLDGADNQRYARATFEADGAYGLGLGSGYLREDEGLRDVGRDVDGKMGGGEGGIVVHGLTGTFDSLLYKKRTGGKEEERISIAPSTFSVGMFSWFPLFFPLREPMFLPAGGKMAVSIWRIKDDKNVWYEWAVEVEDREGRIVGKSNIHNVNGRSYKVGL</sequence>
<feature type="binding site" evidence="6">
    <location>
        <position position="329"/>
    </location>
    <ligand>
        <name>S-adenosyl-L-methionine</name>
        <dbReference type="ChEBI" id="CHEBI:59789"/>
    </ligand>
</feature>
<dbReference type="GO" id="GO:0006355">
    <property type="term" value="P:regulation of DNA-templated transcription"/>
    <property type="evidence" value="ECO:0007669"/>
    <property type="project" value="TreeGrafter"/>
</dbReference>
<feature type="active site" description="Proton donor/acceptor" evidence="5">
    <location>
        <position position="462"/>
    </location>
</feature>
<gene>
    <name evidence="11" type="ORF">TrRE_jg9147</name>
</gene>
<feature type="active site" description="Proton donor/acceptor" evidence="5">
    <location>
        <position position="453"/>
    </location>
</feature>
<dbReference type="InterPro" id="IPR035248">
    <property type="entry name" value="PRMT5_C"/>
</dbReference>
<comment type="similarity">
    <text evidence="4">Belongs to the class I-like SAM-binding methyltransferase superfamily.</text>
</comment>
<proteinExistence type="inferred from homology"/>
<dbReference type="EMBL" id="BRXZ01000340">
    <property type="protein sequence ID" value="GMI09808.1"/>
    <property type="molecule type" value="Genomic_DNA"/>
</dbReference>
<feature type="site" description="Critical for specifying symmetric addition of methyl groups" evidence="7">
    <location>
        <position position="332"/>
    </location>
</feature>
<feature type="domain" description="PRMT5 oligomerisation" evidence="10">
    <location>
        <begin position="487"/>
        <end position="574"/>
    </location>
</feature>
<evidence type="ECO:0000256" key="6">
    <source>
        <dbReference type="PIRSR" id="PIRSR015894-2"/>
    </source>
</evidence>
<dbReference type="GO" id="GO:0016274">
    <property type="term" value="F:protein-arginine N-methyltransferase activity"/>
    <property type="evidence" value="ECO:0007669"/>
    <property type="project" value="InterPro"/>
</dbReference>